<name>A0A2G1UHE2_9GAMM</name>
<proteinExistence type="predicted"/>
<keyword evidence="1" id="KW-0472">Membrane</keyword>
<feature type="transmembrane region" description="Helical" evidence="1">
    <location>
        <begin position="12"/>
        <end position="33"/>
    </location>
</feature>
<keyword evidence="1" id="KW-0812">Transmembrane</keyword>
<keyword evidence="1" id="KW-1133">Transmembrane helix</keyword>
<evidence type="ECO:0000313" key="2">
    <source>
        <dbReference type="EMBL" id="PHQ13893.1"/>
    </source>
</evidence>
<evidence type="ECO:0000313" key="3">
    <source>
        <dbReference type="Proteomes" id="UP000231409"/>
    </source>
</evidence>
<dbReference type="EMBL" id="NTFH01000013">
    <property type="protein sequence ID" value="PHQ13893.1"/>
    <property type="molecule type" value="Genomic_DNA"/>
</dbReference>
<organism evidence="2 3">
    <name type="scientific">Marinobacter profundi</name>
    <dbReference type="NCBI Taxonomy" id="2666256"/>
    <lineage>
        <taxon>Bacteria</taxon>
        <taxon>Pseudomonadati</taxon>
        <taxon>Pseudomonadota</taxon>
        <taxon>Gammaproteobacteria</taxon>
        <taxon>Pseudomonadales</taxon>
        <taxon>Marinobacteraceae</taxon>
        <taxon>Marinobacter</taxon>
    </lineage>
</organism>
<sequence length="198" mass="22442">MADEVQWLTPSVVVPAVSVLVASVIVPLLLHWLRGRREQAARVFEVRREVYSQYFKKYEEAAVAVGNDYEEFSQVTLKQEFYKLLQAGNSPEAVVAFQSAVGEFPHKIQDAHRRATEETTVVKILGSTELLKLTQEFEELNHEILKMSSKWLAELQETLSNPDMEGPVAKEMQRKGRDAAELKEKIIAQMRAELGVGK</sequence>
<reference evidence="2 3" key="1">
    <citation type="submission" date="2017-09" db="EMBL/GenBank/DDBJ databases">
        <title>The draft genome sequences of Marinobacter sp. PWS21.</title>
        <authorList>
            <person name="Cao J."/>
        </authorList>
    </citation>
    <scope>NUCLEOTIDE SEQUENCE [LARGE SCALE GENOMIC DNA]</scope>
    <source>
        <strain evidence="2 3">PWS21</strain>
    </source>
</reference>
<keyword evidence="3" id="KW-1185">Reference proteome</keyword>
<dbReference type="Proteomes" id="UP000231409">
    <property type="component" value="Unassembled WGS sequence"/>
</dbReference>
<protein>
    <submittedName>
        <fullName evidence="2">Uncharacterized protein</fullName>
    </submittedName>
</protein>
<accession>A0A2G1UHE2</accession>
<evidence type="ECO:0000256" key="1">
    <source>
        <dbReference type="SAM" id="Phobius"/>
    </source>
</evidence>
<comment type="caution">
    <text evidence="2">The sequence shown here is derived from an EMBL/GenBank/DDBJ whole genome shotgun (WGS) entry which is preliminary data.</text>
</comment>
<gene>
    <name evidence="2" type="ORF">CLH61_16460</name>
</gene>
<dbReference type="AlphaFoldDB" id="A0A2G1UHE2"/>
<dbReference type="RefSeq" id="WP_099615857.1">
    <property type="nucleotide sequence ID" value="NZ_KZ319376.1"/>
</dbReference>